<reference evidence="1" key="1">
    <citation type="submission" date="2014-11" db="EMBL/GenBank/DDBJ databases">
        <authorList>
            <person name="Amaro Gonzalez C."/>
        </authorList>
    </citation>
    <scope>NUCLEOTIDE SEQUENCE</scope>
</reference>
<sequence length="25" mass="2674">MRATCSGSTCSCKANQEDHVMIITS</sequence>
<reference evidence="1" key="2">
    <citation type="journal article" date="2015" name="Fish Shellfish Immunol.">
        <title>Early steps in the European eel (Anguilla anguilla)-Vibrio vulnificus interaction in the gills: Role of the RtxA13 toxin.</title>
        <authorList>
            <person name="Callol A."/>
            <person name="Pajuelo D."/>
            <person name="Ebbesson L."/>
            <person name="Teles M."/>
            <person name="MacKenzie S."/>
            <person name="Amaro C."/>
        </authorList>
    </citation>
    <scope>NUCLEOTIDE SEQUENCE</scope>
</reference>
<dbReference type="EMBL" id="GBXM01060332">
    <property type="protein sequence ID" value="JAH48245.1"/>
    <property type="molecule type" value="Transcribed_RNA"/>
</dbReference>
<dbReference type="AlphaFoldDB" id="A0A0E9T5M2"/>
<organism evidence="1">
    <name type="scientific">Anguilla anguilla</name>
    <name type="common">European freshwater eel</name>
    <name type="synonym">Muraena anguilla</name>
    <dbReference type="NCBI Taxonomy" id="7936"/>
    <lineage>
        <taxon>Eukaryota</taxon>
        <taxon>Metazoa</taxon>
        <taxon>Chordata</taxon>
        <taxon>Craniata</taxon>
        <taxon>Vertebrata</taxon>
        <taxon>Euteleostomi</taxon>
        <taxon>Actinopterygii</taxon>
        <taxon>Neopterygii</taxon>
        <taxon>Teleostei</taxon>
        <taxon>Anguilliformes</taxon>
        <taxon>Anguillidae</taxon>
        <taxon>Anguilla</taxon>
    </lineage>
</organism>
<proteinExistence type="predicted"/>
<evidence type="ECO:0000313" key="1">
    <source>
        <dbReference type="EMBL" id="JAH48245.1"/>
    </source>
</evidence>
<name>A0A0E9T5M2_ANGAN</name>
<accession>A0A0E9T5M2</accession>
<protein>
    <submittedName>
        <fullName evidence="1">Uncharacterized protein</fullName>
    </submittedName>
</protein>